<dbReference type="Proteomes" id="UP000887578">
    <property type="component" value="Unplaced"/>
</dbReference>
<evidence type="ECO:0000256" key="7">
    <source>
        <dbReference type="ARBA" id="ARBA00023125"/>
    </source>
</evidence>
<dbReference type="SUPFAM" id="SSF57716">
    <property type="entry name" value="Glucocorticoid receptor-like (DNA-binding domain)"/>
    <property type="match status" value="1"/>
</dbReference>
<organism evidence="14 15">
    <name type="scientific">Panagrolaimus davidi</name>
    <dbReference type="NCBI Taxonomy" id="227884"/>
    <lineage>
        <taxon>Eukaryota</taxon>
        <taxon>Metazoa</taxon>
        <taxon>Ecdysozoa</taxon>
        <taxon>Nematoda</taxon>
        <taxon>Chromadorea</taxon>
        <taxon>Rhabditida</taxon>
        <taxon>Tylenchina</taxon>
        <taxon>Panagrolaimomorpha</taxon>
        <taxon>Panagrolaimoidea</taxon>
        <taxon>Panagrolaimidae</taxon>
        <taxon>Panagrolaimus</taxon>
    </lineage>
</organism>
<dbReference type="GO" id="GO:0003700">
    <property type="term" value="F:DNA-binding transcription factor activity"/>
    <property type="evidence" value="ECO:0007669"/>
    <property type="project" value="InterPro"/>
</dbReference>
<keyword evidence="10 11" id="KW-0539">Nucleus</keyword>
<evidence type="ECO:0000256" key="9">
    <source>
        <dbReference type="ARBA" id="ARBA00023170"/>
    </source>
</evidence>
<dbReference type="GO" id="GO:0008270">
    <property type="term" value="F:zinc ion binding"/>
    <property type="evidence" value="ECO:0007669"/>
    <property type="project" value="UniProtKB-KW"/>
</dbReference>
<dbReference type="Gene3D" id="3.30.50.10">
    <property type="entry name" value="Erythroid Transcription Factor GATA-1, subunit A"/>
    <property type="match status" value="1"/>
</dbReference>
<accession>A0A914PDH6</accession>
<comment type="similarity">
    <text evidence="2 11">Belongs to the nuclear hormone receptor family.</text>
</comment>
<proteinExistence type="inferred from homology"/>
<evidence type="ECO:0000259" key="13">
    <source>
        <dbReference type="PROSITE" id="PS51843"/>
    </source>
</evidence>
<keyword evidence="14" id="KW-1185">Reference proteome</keyword>
<evidence type="ECO:0000256" key="10">
    <source>
        <dbReference type="ARBA" id="ARBA00023242"/>
    </source>
</evidence>
<dbReference type="InterPro" id="IPR013088">
    <property type="entry name" value="Znf_NHR/GATA"/>
</dbReference>
<dbReference type="PROSITE" id="PS51843">
    <property type="entry name" value="NR_LBD"/>
    <property type="match status" value="1"/>
</dbReference>
<name>A0A914PDH6_9BILA</name>
<evidence type="ECO:0000256" key="11">
    <source>
        <dbReference type="RuleBase" id="RU004334"/>
    </source>
</evidence>
<dbReference type="PANTHER" id="PTHR46011">
    <property type="entry name" value="NUCLEAR HORMONE RECEPTOR FAMILY MEMBER NHR-86-RELATED"/>
    <property type="match status" value="1"/>
</dbReference>
<dbReference type="SMART" id="SM00399">
    <property type="entry name" value="ZnF_C4"/>
    <property type="match status" value="1"/>
</dbReference>
<evidence type="ECO:0000256" key="4">
    <source>
        <dbReference type="ARBA" id="ARBA00022771"/>
    </source>
</evidence>
<dbReference type="PROSITE" id="PS00031">
    <property type="entry name" value="NUCLEAR_REC_DBD_1"/>
    <property type="match status" value="1"/>
</dbReference>
<dbReference type="InterPro" id="IPR035500">
    <property type="entry name" value="NHR-like_dom_sf"/>
</dbReference>
<dbReference type="FunFam" id="3.30.50.10:FF:000030">
    <property type="entry name" value="Nuclear Hormone Receptor family"/>
    <property type="match status" value="1"/>
</dbReference>
<evidence type="ECO:0000256" key="8">
    <source>
        <dbReference type="ARBA" id="ARBA00023163"/>
    </source>
</evidence>
<evidence type="ECO:0000256" key="2">
    <source>
        <dbReference type="ARBA" id="ARBA00005993"/>
    </source>
</evidence>
<evidence type="ECO:0000256" key="6">
    <source>
        <dbReference type="ARBA" id="ARBA00023015"/>
    </source>
</evidence>
<feature type="domain" description="NR LBD" evidence="13">
    <location>
        <begin position="174"/>
        <end position="422"/>
    </location>
</feature>
<keyword evidence="3 11" id="KW-0479">Metal-binding</keyword>
<dbReference type="WBParaSite" id="PDA_v2.g13502.t1">
    <property type="protein sequence ID" value="PDA_v2.g13502.t1"/>
    <property type="gene ID" value="PDA_v2.g13502"/>
</dbReference>
<dbReference type="AlphaFoldDB" id="A0A914PDH6"/>
<dbReference type="CDD" id="cd06960">
    <property type="entry name" value="NR_DBD_HNF4A"/>
    <property type="match status" value="1"/>
</dbReference>
<reference evidence="15" key="1">
    <citation type="submission" date="2022-11" db="UniProtKB">
        <authorList>
            <consortium name="WormBaseParasite"/>
        </authorList>
    </citation>
    <scope>IDENTIFICATION</scope>
</reference>
<dbReference type="Pfam" id="PF00104">
    <property type="entry name" value="Hormone_recep"/>
    <property type="match status" value="1"/>
</dbReference>
<dbReference type="SUPFAM" id="SSF48508">
    <property type="entry name" value="Nuclear receptor ligand-binding domain"/>
    <property type="match status" value="1"/>
</dbReference>
<dbReference type="InterPro" id="IPR000536">
    <property type="entry name" value="Nucl_hrmn_rcpt_lig-bd"/>
</dbReference>
<evidence type="ECO:0000256" key="5">
    <source>
        <dbReference type="ARBA" id="ARBA00022833"/>
    </source>
</evidence>
<evidence type="ECO:0000256" key="1">
    <source>
        <dbReference type="ARBA" id="ARBA00004123"/>
    </source>
</evidence>
<dbReference type="PRINTS" id="PR00047">
    <property type="entry name" value="STROIDFINGER"/>
</dbReference>
<dbReference type="PANTHER" id="PTHR46011:SF6">
    <property type="entry name" value="HIGH ZINC ACTIVATED NUCLEAR RECEPTOR PROTEIN"/>
    <property type="match status" value="1"/>
</dbReference>
<keyword evidence="9 11" id="KW-0675">Receptor</keyword>
<evidence type="ECO:0000313" key="14">
    <source>
        <dbReference type="Proteomes" id="UP000887578"/>
    </source>
</evidence>
<dbReference type="InterPro" id="IPR001628">
    <property type="entry name" value="Znf_hrmn_rcpt"/>
</dbReference>
<keyword evidence="8 11" id="KW-0804">Transcription</keyword>
<dbReference type="GO" id="GO:0005634">
    <property type="term" value="C:nucleus"/>
    <property type="evidence" value="ECO:0007669"/>
    <property type="project" value="UniProtKB-SubCell"/>
</dbReference>
<protein>
    <submittedName>
        <fullName evidence="15">Uncharacterized protein</fullName>
    </submittedName>
</protein>
<evidence type="ECO:0000259" key="12">
    <source>
        <dbReference type="PROSITE" id="PS51030"/>
    </source>
</evidence>
<dbReference type="GO" id="GO:0000978">
    <property type="term" value="F:RNA polymerase II cis-regulatory region sequence-specific DNA binding"/>
    <property type="evidence" value="ECO:0007669"/>
    <property type="project" value="InterPro"/>
</dbReference>
<keyword evidence="7 11" id="KW-0238">DNA-binding</keyword>
<dbReference type="SMART" id="SM00430">
    <property type="entry name" value="HOLI"/>
    <property type="match status" value="1"/>
</dbReference>
<sequence length="422" mass="48614">MLQNSGDGNLPDIQQPDNEKPKCVVCGEFTNGQHFGKFSCRACAAFFRRTVASKMKYICKFDQNCEISKDVRNLCRFCRYQKCMDAGMISDAVQIHRDSYGKRNVQNIRTVDVELEDPTQTTISTNNATFDPSLNNYFSNSTRPTFESMNPSINFSNNQQPNNIILPHLTKMAEGYHKFRSLRKASYSLFMDIPRFVDTKNIPESTYSNNKKSCQVESSLAYDMLIEYFEPFSDLPMNDKEKLFENFQALFSCAEKGYNTSRAYGSIEDNDRLIMTDGGYIKLSDMTKFYSHCDEVRGDPEEVARFFEASITYAVKIAIPALTKAEVDDYIMVAIYGLCLFEEGVTGISKETQKIALNVKDVLLKELYYYFRNKNYSDEEMNLRMSKTLLLVPKFQQITRLIKENFHVAEIFLLCETPKAYK</sequence>
<dbReference type="Gene3D" id="1.10.565.10">
    <property type="entry name" value="Retinoid X Receptor"/>
    <property type="match status" value="1"/>
</dbReference>
<dbReference type="InterPro" id="IPR049636">
    <property type="entry name" value="HNF4-like_DBD"/>
</dbReference>
<feature type="domain" description="Nuclear receptor" evidence="12">
    <location>
        <begin position="20"/>
        <end position="95"/>
    </location>
</feature>
<comment type="subcellular location">
    <subcellularLocation>
        <location evidence="1 11">Nucleus</location>
    </subcellularLocation>
</comment>
<keyword evidence="5 11" id="KW-0862">Zinc</keyword>
<evidence type="ECO:0000256" key="3">
    <source>
        <dbReference type="ARBA" id="ARBA00022723"/>
    </source>
</evidence>
<keyword evidence="6 11" id="KW-0805">Transcription regulation</keyword>
<dbReference type="PROSITE" id="PS51030">
    <property type="entry name" value="NUCLEAR_REC_DBD_2"/>
    <property type="match status" value="1"/>
</dbReference>
<keyword evidence="4 11" id="KW-0863">Zinc-finger</keyword>
<dbReference type="Pfam" id="PF00105">
    <property type="entry name" value="zf-C4"/>
    <property type="match status" value="1"/>
</dbReference>
<evidence type="ECO:0000313" key="15">
    <source>
        <dbReference type="WBParaSite" id="PDA_v2.g13502.t1"/>
    </source>
</evidence>